<evidence type="ECO:0008006" key="4">
    <source>
        <dbReference type="Google" id="ProtNLM"/>
    </source>
</evidence>
<accession>A0A9D2KSM2</accession>
<organism evidence="2 3">
    <name type="scientific">Candidatus Desulfovibrio intestinavium</name>
    <dbReference type="NCBI Taxonomy" id="2838534"/>
    <lineage>
        <taxon>Bacteria</taxon>
        <taxon>Pseudomonadati</taxon>
        <taxon>Thermodesulfobacteriota</taxon>
        <taxon>Desulfovibrionia</taxon>
        <taxon>Desulfovibrionales</taxon>
        <taxon>Desulfovibrionaceae</taxon>
        <taxon>Desulfovibrio</taxon>
    </lineage>
</organism>
<protein>
    <recommendedName>
        <fullName evidence="4">Sel1 repeat family protein</fullName>
    </recommendedName>
</protein>
<dbReference type="EMBL" id="DWZD01000053">
    <property type="protein sequence ID" value="HJA80040.1"/>
    <property type="molecule type" value="Genomic_DNA"/>
</dbReference>
<dbReference type="SUPFAM" id="SSF81901">
    <property type="entry name" value="HCP-like"/>
    <property type="match status" value="1"/>
</dbReference>
<keyword evidence="1" id="KW-0732">Signal</keyword>
<proteinExistence type="predicted"/>
<reference evidence="2" key="2">
    <citation type="submission" date="2021-04" db="EMBL/GenBank/DDBJ databases">
        <authorList>
            <person name="Gilroy R."/>
        </authorList>
    </citation>
    <scope>NUCLEOTIDE SEQUENCE</scope>
    <source>
        <strain evidence="2">5032</strain>
    </source>
</reference>
<feature type="chain" id="PRO_5039593667" description="Sel1 repeat family protein" evidence="1">
    <location>
        <begin position="25"/>
        <end position="385"/>
    </location>
</feature>
<dbReference type="AlphaFoldDB" id="A0A9D2KSM2"/>
<evidence type="ECO:0000256" key="1">
    <source>
        <dbReference type="SAM" id="SignalP"/>
    </source>
</evidence>
<feature type="signal peptide" evidence="1">
    <location>
        <begin position="1"/>
        <end position="24"/>
    </location>
</feature>
<dbReference type="Gene3D" id="1.25.40.10">
    <property type="entry name" value="Tetratricopeptide repeat domain"/>
    <property type="match status" value="1"/>
</dbReference>
<sequence>MRETCLPALLLALCLCLAPGLPHAEGLFIRDAPLPGEERSALHIAPVTTPDESDSPLPAGALAVWRHRDAQQAAALRDQALNGDAEALFAVLALSWRDEEEQRPPLFGAPAAFWEGWAVRMLGVREVWFRLAVTCDAFWRADAASPGDAWERMTADALRVAAANGHAEAMFALAWFCEDFSDGNFRLPEQPEFFMLPRDTGKNGSRTPEARYWMGAAAANGSARAAFYLGIAHEWEDFGITDPAKALGWYREALRGGLGQAAVLLHARLSPFNKDIVPGEASCPASIHYHILMLRMGGNGVGEAAFMAEGMLRGDHALFPTPCLTRKEYEDTLRTTEKEFARIKADMLAKKEQHDALYARAKPIFAELRDAFAAQAKGAPDGAGR</sequence>
<dbReference type="Proteomes" id="UP000823821">
    <property type="component" value="Unassembled WGS sequence"/>
</dbReference>
<dbReference type="InterPro" id="IPR011990">
    <property type="entry name" value="TPR-like_helical_dom_sf"/>
</dbReference>
<name>A0A9D2KSM2_9BACT</name>
<comment type="caution">
    <text evidence="2">The sequence shown here is derived from an EMBL/GenBank/DDBJ whole genome shotgun (WGS) entry which is preliminary data.</text>
</comment>
<evidence type="ECO:0000313" key="3">
    <source>
        <dbReference type="Proteomes" id="UP000823821"/>
    </source>
</evidence>
<reference evidence="2" key="1">
    <citation type="journal article" date="2021" name="PeerJ">
        <title>Extensive microbial diversity within the chicken gut microbiome revealed by metagenomics and culture.</title>
        <authorList>
            <person name="Gilroy R."/>
            <person name="Ravi A."/>
            <person name="Getino M."/>
            <person name="Pursley I."/>
            <person name="Horton D.L."/>
            <person name="Alikhan N.F."/>
            <person name="Baker D."/>
            <person name="Gharbi K."/>
            <person name="Hall N."/>
            <person name="Watson M."/>
            <person name="Adriaenssens E.M."/>
            <person name="Foster-Nyarko E."/>
            <person name="Jarju S."/>
            <person name="Secka A."/>
            <person name="Antonio M."/>
            <person name="Oren A."/>
            <person name="Chaudhuri R.R."/>
            <person name="La Ragione R."/>
            <person name="Hildebrand F."/>
            <person name="Pallen M.J."/>
        </authorList>
    </citation>
    <scope>NUCLEOTIDE SEQUENCE</scope>
    <source>
        <strain evidence="2">5032</strain>
    </source>
</reference>
<evidence type="ECO:0000313" key="2">
    <source>
        <dbReference type="EMBL" id="HJA80040.1"/>
    </source>
</evidence>
<gene>
    <name evidence="2" type="ORF">H9784_10840</name>
</gene>